<dbReference type="InterPro" id="IPR018200">
    <property type="entry name" value="USP_CS"/>
</dbReference>
<keyword evidence="5" id="KW-0833">Ubl conjugation pathway</keyword>
<comment type="similarity">
    <text evidence="2">Belongs to the peptidase C19 family.</text>
</comment>
<dbReference type="InterPro" id="IPR008974">
    <property type="entry name" value="TRAF-like"/>
</dbReference>
<dbReference type="GO" id="GO:0016579">
    <property type="term" value="P:protein deubiquitination"/>
    <property type="evidence" value="ECO:0007669"/>
    <property type="project" value="InterPro"/>
</dbReference>
<dbReference type="SUPFAM" id="SSF54001">
    <property type="entry name" value="Cysteine proteinases"/>
    <property type="match status" value="1"/>
</dbReference>
<dbReference type="CDD" id="cd02659">
    <property type="entry name" value="peptidase_C19C"/>
    <property type="match status" value="1"/>
</dbReference>
<feature type="compositionally biased region" description="Polar residues" evidence="8">
    <location>
        <begin position="47"/>
        <end position="56"/>
    </location>
</feature>
<dbReference type="Gene3D" id="3.90.70.10">
    <property type="entry name" value="Cysteine proteinases"/>
    <property type="match status" value="1"/>
</dbReference>
<dbReference type="PANTHER" id="PTHR24006">
    <property type="entry name" value="UBIQUITIN CARBOXYL-TERMINAL HYDROLASE"/>
    <property type="match status" value="1"/>
</dbReference>
<dbReference type="Pfam" id="PF12436">
    <property type="entry name" value="USP7_ICP0_bdg"/>
    <property type="match status" value="1"/>
</dbReference>
<comment type="catalytic activity">
    <reaction evidence="1">
        <text>Thiol-dependent hydrolysis of ester, thioester, amide, peptide and isopeptide bonds formed by the C-terminal Gly of ubiquitin (a 76-residue protein attached to proteins as an intracellular targeting signal).</text>
        <dbReference type="EC" id="3.4.19.12"/>
    </reaction>
</comment>
<keyword evidence="4" id="KW-0645">Protease</keyword>
<dbReference type="OrthoDB" id="289038at2759"/>
<evidence type="ECO:0000256" key="4">
    <source>
        <dbReference type="ARBA" id="ARBA00022670"/>
    </source>
</evidence>
<dbReference type="PROSITE" id="PS00973">
    <property type="entry name" value="USP_2"/>
    <property type="match status" value="1"/>
</dbReference>
<dbReference type="EC" id="3.4.19.12" evidence="3"/>
<comment type="caution">
    <text evidence="11">The sequence shown here is derived from an EMBL/GenBank/DDBJ whole genome shotgun (WGS) entry which is preliminary data.</text>
</comment>
<evidence type="ECO:0000256" key="1">
    <source>
        <dbReference type="ARBA" id="ARBA00000707"/>
    </source>
</evidence>
<dbReference type="InterPro" id="IPR001394">
    <property type="entry name" value="Peptidase_C19_UCH"/>
</dbReference>
<gene>
    <name evidence="11" type="ORF">BWQ96_01422</name>
</gene>
<feature type="compositionally biased region" description="Polar residues" evidence="8">
    <location>
        <begin position="16"/>
        <end position="27"/>
    </location>
</feature>
<dbReference type="Pfam" id="PF14533">
    <property type="entry name" value="USP7_C2"/>
    <property type="match status" value="1"/>
</dbReference>
<dbReference type="Proteomes" id="UP000247409">
    <property type="component" value="Unassembled WGS sequence"/>
</dbReference>
<dbReference type="Gene3D" id="3.10.20.90">
    <property type="entry name" value="Phosphatidylinositol 3-kinase Catalytic Subunit, Chain A, domain 1"/>
    <property type="match status" value="1"/>
</dbReference>
<evidence type="ECO:0000256" key="3">
    <source>
        <dbReference type="ARBA" id="ARBA00012759"/>
    </source>
</evidence>
<dbReference type="PANTHER" id="PTHR24006:SF644">
    <property type="entry name" value="UBIQUITIN CARBOXYL-TERMINAL HYDROLASE 7"/>
    <property type="match status" value="1"/>
</dbReference>
<feature type="compositionally biased region" description="Pro residues" evidence="8">
    <location>
        <begin position="28"/>
        <end position="40"/>
    </location>
</feature>
<dbReference type="PROSITE" id="PS50144">
    <property type="entry name" value="MATH"/>
    <property type="match status" value="1"/>
</dbReference>
<keyword evidence="7" id="KW-0788">Thiol protease</keyword>
<feature type="region of interest" description="Disordered" evidence="8">
    <location>
        <begin position="1"/>
        <end position="59"/>
    </location>
</feature>
<evidence type="ECO:0000259" key="10">
    <source>
        <dbReference type="PROSITE" id="PS50235"/>
    </source>
</evidence>
<dbReference type="GO" id="GO:0005634">
    <property type="term" value="C:nucleus"/>
    <property type="evidence" value="ECO:0007669"/>
    <property type="project" value="TreeGrafter"/>
</dbReference>
<evidence type="ECO:0000259" key="9">
    <source>
        <dbReference type="PROSITE" id="PS50144"/>
    </source>
</evidence>
<name>A0A2V3J339_9FLOR</name>
<dbReference type="InterPro" id="IPR024729">
    <property type="entry name" value="USP7_ICP0-binding_dom"/>
</dbReference>
<dbReference type="GO" id="GO:0006508">
    <property type="term" value="P:proteolysis"/>
    <property type="evidence" value="ECO:0007669"/>
    <property type="project" value="UniProtKB-KW"/>
</dbReference>
<feature type="domain" description="MATH" evidence="9">
    <location>
        <begin position="60"/>
        <end position="224"/>
    </location>
</feature>
<organism evidence="11 12">
    <name type="scientific">Gracilariopsis chorda</name>
    <dbReference type="NCBI Taxonomy" id="448386"/>
    <lineage>
        <taxon>Eukaryota</taxon>
        <taxon>Rhodophyta</taxon>
        <taxon>Florideophyceae</taxon>
        <taxon>Rhodymeniophycidae</taxon>
        <taxon>Gracilariales</taxon>
        <taxon>Gracilariaceae</taxon>
        <taxon>Gracilariopsis</taxon>
    </lineage>
</organism>
<sequence length="1376" mass="155894">MDDATDPPVPDAMDVSPNNALPNHNNQLPPPATSPKPPAPAATSTTNHQNPLPQTDPSRETHFTYVLRSYNTIAEQRVYSPYHHFGGFRWRLLIFPKGNLSSNHDLSVYLECGGPSAASTNSSDPIVSNLTPYAWSRPARFYLVLNHPTSPLAQAALLSPPEKPPRDTHHSNSAQSPAEIVKEASHNFKETASDWGFLEFAHFSMLQPGKYADAHMNVVISVRIQLQDSAPDPLLSTTTPLDSRKETGFVGFKNQGATCYMNSLLQTLYMVSAFRKAVYNMPLPAPGNENSGSELSYALQKVFYELQTSPTVVKTKKLTESFGWDTTEAFTQHDVQELKLILCDELAERMKKIAPDQPNALSTLFQGKLLNYVECINVDFTSTTEEEFSDLSLNVKGCRNIYESFEKYMEVEVMEGDNKYRADGFDDLQEAKKGVKFVKLPPVLQLHLKRFEYDLTRYTMVKINDRYEFEPEIDLSRFVDKSDGTDVYVLHSVLVHIGDVNGGHYHAFIRPSIDVSDAETKKPAPWYKFDDETVQAATEEQAVQDNYGMGGERDLPKRRLGLEEDLSAVNGAQNPPANLFSQTRRTNYQTRRCSNAYMLQYLRKEDVPYLLKPPQDNDVPKALAAKIEKEREEEAKRQRDKAEQHLYMNIAVATNLNMAEHNGSDLVNWEKVHPMSVRRTLQLGELKQRLQKERLVHDAQRVRLWRCVSRENETTRPDSLVADGYEHREITDPNSRDQYIHTGYNYPLYSARHGYYGQEEVVHMYAEDLYSPFCLAPGQAYNAYAKNLQELSEESKPESLSPMAITDGKNNLIIETEALRSKMPVPSFPLAFGKEVLLFLKFYTPKPSPRLQWLGHFVVDRNMLIRDLYPLFRQALAQYHAKDASLPMIDEDAGLITYEEEDMHRITELSPDRSLLQQSIPYDTNSGDIIVFQQALPTENGESEELVWTGRQNPSLGDGTDLPLGGRPLPTVSSFFEYLAYRIKIEFKDKATVGTSDEVKSIFFELLRRDTYRVARKVLAGALGDDVDPDYLRFFAPNRDIPANEPLRLAEEDSLDRALPIHALMTPGQTEHRIIWYERTEYHITEFNSNDEVRVTWRPDGGARLITTSTCSASPSGGTASMETGSTNITSGDGSTKSEGRMDQDDIKVGSKEVTENDKSSTGIIIDTQNHMEASKTFSVLVPPMSKYARVAEEVRFKLKVPSDVKIRMFEIKNCRIVKRIAPDEVIPPILTAHDCGAELRAEPVPADETDEALGDEYELVTVFHLSKERQPRTWRGLTFFGNPFLIKLKKSGEPVRNIRRRIQQKLGISSSEFDEWPLCECVHTTSLTLEEDQVYKTQERASNEFCTLAIEHKGSAPVRRPPLSRYADKPLKIRS</sequence>
<dbReference type="GO" id="GO:0004843">
    <property type="term" value="F:cysteine-type deubiquitinase activity"/>
    <property type="evidence" value="ECO:0007669"/>
    <property type="project" value="UniProtKB-EC"/>
</dbReference>
<keyword evidence="12" id="KW-1185">Reference proteome</keyword>
<evidence type="ECO:0000256" key="7">
    <source>
        <dbReference type="ARBA" id="ARBA00022807"/>
    </source>
</evidence>
<evidence type="ECO:0000256" key="5">
    <source>
        <dbReference type="ARBA" id="ARBA00022786"/>
    </source>
</evidence>
<dbReference type="InterPro" id="IPR002083">
    <property type="entry name" value="MATH/TRAF_dom"/>
</dbReference>
<feature type="region of interest" description="Disordered" evidence="8">
    <location>
        <begin position="155"/>
        <end position="177"/>
    </location>
</feature>
<evidence type="ECO:0000256" key="8">
    <source>
        <dbReference type="SAM" id="MobiDB-lite"/>
    </source>
</evidence>
<dbReference type="PROSITE" id="PS00972">
    <property type="entry name" value="USP_1"/>
    <property type="match status" value="1"/>
</dbReference>
<dbReference type="InterPro" id="IPR029346">
    <property type="entry name" value="USP_C"/>
</dbReference>
<accession>A0A2V3J339</accession>
<reference evidence="11 12" key="1">
    <citation type="journal article" date="2018" name="Mol. Biol. Evol.">
        <title>Analysis of the draft genome of the red seaweed Gracilariopsis chorda provides insights into genome size evolution in Rhodophyta.</title>
        <authorList>
            <person name="Lee J."/>
            <person name="Yang E.C."/>
            <person name="Graf L."/>
            <person name="Yang J.H."/>
            <person name="Qiu H."/>
            <person name="Zel Zion U."/>
            <person name="Chan C.X."/>
            <person name="Stephens T.G."/>
            <person name="Weber A.P.M."/>
            <person name="Boo G.H."/>
            <person name="Boo S.M."/>
            <person name="Kim K.M."/>
            <person name="Shin Y."/>
            <person name="Jung M."/>
            <person name="Lee S.J."/>
            <person name="Yim H.S."/>
            <person name="Lee J.H."/>
            <person name="Bhattacharya D."/>
            <person name="Yoon H.S."/>
        </authorList>
    </citation>
    <scope>NUCLEOTIDE SEQUENCE [LARGE SCALE GENOMIC DNA]</scope>
    <source>
        <strain evidence="11 12">SKKU-2015</strain>
        <tissue evidence="11">Whole body</tissue>
    </source>
</reference>
<dbReference type="EMBL" id="NBIV01000011">
    <property type="protein sequence ID" value="PXF48866.1"/>
    <property type="molecule type" value="Genomic_DNA"/>
</dbReference>
<dbReference type="Gene3D" id="2.60.210.10">
    <property type="entry name" value="Apoptosis, Tumor Necrosis Factor Receptor Associated Protein 2, Chain A"/>
    <property type="match status" value="1"/>
</dbReference>
<dbReference type="InterPro" id="IPR050164">
    <property type="entry name" value="Peptidase_C19"/>
</dbReference>
<evidence type="ECO:0000313" key="11">
    <source>
        <dbReference type="EMBL" id="PXF48866.1"/>
    </source>
</evidence>
<keyword evidence="6 11" id="KW-0378">Hydrolase</keyword>
<dbReference type="PROSITE" id="PS50235">
    <property type="entry name" value="USP_3"/>
    <property type="match status" value="1"/>
</dbReference>
<proteinExistence type="inferred from homology"/>
<dbReference type="GO" id="GO:0031647">
    <property type="term" value="P:regulation of protein stability"/>
    <property type="evidence" value="ECO:0007669"/>
    <property type="project" value="TreeGrafter"/>
</dbReference>
<feature type="compositionally biased region" description="Polar residues" evidence="8">
    <location>
        <begin position="1108"/>
        <end position="1135"/>
    </location>
</feature>
<dbReference type="SUPFAM" id="SSF49599">
    <property type="entry name" value="TRAF domain-like"/>
    <property type="match status" value="1"/>
</dbReference>
<feature type="domain" description="USP" evidence="10">
    <location>
        <begin position="250"/>
        <end position="554"/>
    </location>
</feature>
<evidence type="ECO:0000256" key="2">
    <source>
        <dbReference type="ARBA" id="ARBA00009085"/>
    </source>
</evidence>
<dbReference type="InterPro" id="IPR038765">
    <property type="entry name" value="Papain-like_cys_pep_sf"/>
</dbReference>
<evidence type="ECO:0000256" key="6">
    <source>
        <dbReference type="ARBA" id="ARBA00022801"/>
    </source>
</evidence>
<dbReference type="InterPro" id="IPR028889">
    <property type="entry name" value="USP"/>
</dbReference>
<dbReference type="Pfam" id="PF00443">
    <property type="entry name" value="UCH"/>
    <property type="match status" value="1"/>
</dbReference>
<dbReference type="GO" id="GO:0005829">
    <property type="term" value="C:cytosol"/>
    <property type="evidence" value="ECO:0007669"/>
    <property type="project" value="TreeGrafter"/>
</dbReference>
<protein>
    <recommendedName>
        <fullName evidence="3">ubiquitinyl hydrolase 1</fullName>
        <ecNumber evidence="3">3.4.19.12</ecNumber>
    </recommendedName>
</protein>
<evidence type="ECO:0000313" key="12">
    <source>
        <dbReference type="Proteomes" id="UP000247409"/>
    </source>
</evidence>
<dbReference type="STRING" id="448386.A0A2V3J339"/>
<feature type="region of interest" description="Disordered" evidence="8">
    <location>
        <begin position="1108"/>
        <end position="1143"/>
    </location>
</feature>